<sequence length="143" mass="14849">MSDALYTARVTSTGGGRDGHVASDDGHIDLDVRPPKAMGGSGEGTNPEQLVAAGWAACFNSALQLIAKQGGADLDKAPEVTVECSLVKDENDGGFRIKAALDVTIFGVSEDQAKDFAEKADAMCPYSKAFRGDSETSVTAHAK</sequence>
<dbReference type="EMBL" id="CP137757">
    <property type="protein sequence ID" value="WPF25163.1"/>
    <property type="molecule type" value="Genomic_DNA"/>
</dbReference>
<dbReference type="Proteomes" id="UP001174314">
    <property type="component" value="Chromosome"/>
</dbReference>
<dbReference type="AlphaFoldDB" id="A0AAU0Q102"/>
<dbReference type="Pfam" id="PF02566">
    <property type="entry name" value="OsmC"/>
    <property type="match status" value="1"/>
</dbReference>
<dbReference type="PANTHER" id="PTHR33797:SF2">
    <property type="entry name" value="ORGANIC HYDROPEROXIDE RESISTANCE PROTEIN-LIKE"/>
    <property type="match status" value="1"/>
</dbReference>
<evidence type="ECO:0000313" key="2">
    <source>
        <dbReference type="EMBL" id="WPF25163.1"/>
    </source>
</evidence>
<evidence type="ECO:0000256" key="1">
    <source>
        <dbReference type="ARBA" id="ARBA00007378"/>
    </source>
</evidence>
<dbReference type="Gene3D" id="3.30.300.20">
    <property type="match status" value="1"/>
</dbReference>
<organism evidence="2 3">
    <name type="scientific">Corynebacterium pseudokroppenstedtii</name>
    <dbReference type="NCBI Taxonomy" id="2804917"/>
    <lineage>
        <taxon>Bacteria</taxon>
        <taxon>Bacillati</taxon>
        <taxon>Actinomycetota</taxon>
        <taxon>Actinomycetes</taxon>
        <taxon>Mycobacteriales</taxon>
        <taxon>Corynebacteriaceae</taxon>
        <taxon>Corynebacterium</taxon>
    </lineage>
</organism>
<reference evidence="2 3" key="1">
    <citation type="submission" date="2023-10" db="EMBL/GenBank/DDBJ databases">
        <title>complete genome sequence of Corynebacterium pseudokroppenstedtii P15-C1.</title>
        <authorList>
            <person name="Bruggemann H."/>
            <person name="Poehlein A."/>
        </authorList>
    </citation>
    <scope>NUCLEOTIDE SEQUENCE [LARGE SCALE GENOMIC DNA]</scope>
    <source>
        <strain evidence="2 3">P15_C1</strain>
    </source>
</reference>
<dbReference type="PANTHER" id="PTHR33797">
    <property type="entry name" value="ORGANIC HYDROPEROXIDE RESISTANCE PROTEIN-LIKE"/>
    <property type="match status" value="1"/>
</dbReference>
<dbReference type="Gene3D" id="2.20.25.10">
    <property type="match status" value="1"/>
</dbReference>
<dbReference type="GO" id="GO:0006979">
    <property type="term" value="P:response to oxidative stress"/>
    <property type="evidence" value="ECO:0007669"/>
    <property type="project" value="InterPro"/>
</dbReference>
<evidence type="ECO:0000313" key="3">
    <source>
        <dbReference type="Proteomes" id="UP001174314"/>
    </source>
</evidence>
<dbReference type="SUPFAM" id="SSF82784">
    <property type="entry name" value="OsmC-like"/>
    <property type="match status" value="1"/>
</dbReference>
<dbReference type="NCBIfam" id="TIGR03561">
    <property type="entry name" value="organ_hyd_perox"/>
    <property type="match status" value="1"/>
</dbReference>
<proteinExistence type="inferred from homology"/>
<comment type="similarity">
    <text evidence="1">Belongs to the OsmC/Ohr family.</text>
</comment>
<dbReference type="InterPro" id="IPR019953">
    <property type="entry name" value="OHR"/>
</dbReference>
<protein>
    <submittedName>
        <fullName evidence="2">Organic hydroperoxide resistance protein</fullName>
    </submittedName>
</protein>
<gene>
    <name evidence="2" type="ORF">Q0N40_00945</name>
</gene>
<keyword evidence="3" id="KW-1185">Reference proteome</keyword>
<dbReference type="KEGG" id="cpsk:Q0N40_00945"/>
<dbReference type="InterPro" id="IPR003718">
    <property type="entry name" value="OsmC/Ohr_fam"/>
</dbReference>
<dbReference type="InterPro" id="IPR036102">
    <property type="entry name" value="OsmC/Ohrsf"/>
</dbReference>
<dbReference type="RefSeq" id="WP_204087884.1">
    <property type="nucleotide sequence ID" value="NZ_CP137757.1"/>
</dbReference>
<accession>A0AAU0Q102</accession>
<name>A0AAU0Q102_9CORY</name>
<dbReference type="InterPro" id="IPR015946">
    <property type="entry name" value="KH_dom-like_a/b"/>
</dbReference>